<dbReference type="PANTHER" id="PTHR43586">
    <property type="entry name" value="CYSTEINE DESULFURASE"/>
    <property type="match status" value="1"/>
</dbReference>
<dbReference type="InterPro" id="IPR015421">
    <property type="entry name" value="PyrdxlP-dep_Trfase_major"/>
</dbReference>
<evidence type="ECO:0000313" key="3">
    <source>
        <dbReference type="Proteomes" id="UP001165060"/>
    </source>
</evidence>
<feature type="domain" description="Aminotransferase class V" evidence="1">
    <location>
        <begin position="94"/>
        <end position="354"/>
    </location>
</feature>
<protein>
    <recommendedName>
        <fullName evidence="1">Aminotransferase class V domain-containing protein</fullName>
    </recommendedName>
</protein>
<evidence type="ECO:0000313" key="2">
    <source>
        <dbReference type="EMBL" id="GMI28405.1"/>
    </source>
</evidence>
<dbReference type="PANTHER" id="PTHR43586:SF24">
    <property type="entry name" value="BLR4730 PROTEIN"/>
    <property type="match status" value="1"/>
</dbReference>
<dbReference type="Gene3D" id="3.40.640.10">
    <property type="entry name" value="Type I PLP-dependent aspartate aminotransferase-like (Major domain)"/>
    <property type="match status" value="1"/>
</dbReference>
<evidence type="ECO:0000259" key="1">
    <source>
        <dbReference type="Pfam" id="PF00266"/>
    </source>
</evidence>
<keyword evidence="3" id="KW-1185">Reference proteome</keyword>
<organism evidence="2 3">
    <name type="scientific">Tetraparma gracilis</name>
    <dbReference type="NCBI Taxonomy" id="2962635"/>
    <lineage>
        <taxon>Eukaryota</taxon>
        <taxon>Sar</taxon>
        <taxon>Stramenopiles</taxon>
        <taxon>Ochrophyta</taxon>
        <taxon>Bolidophyceae</taxon>
        <taxon>Parmales</taxon>
        <taxon>Triparmaceae</taxon>
        <taxon>Tetraparma</taxon>
    </lineage>
</organism>
<dbReference type="InterPro" id="IPR015422">
    <property type="entry name" value="PyrdxlP-dep_Trfase_small"/>
</dbReference>
<dbReference type="Gene3D" id="3.90.1150.10">
    <property type="entry name" value="Aspartate Aminotransferase, domain 1"/>
    <property type="match status" value="1"/>
</dbReference>
<accession>A0ABQ6ML44</accession>
<proteinExistence type="predicted"/>
<reference evidence="2 3" key="1">
    <citation type="journal article" date="2023" name="Commun. Biol.">
        <title>Genome analysis of Parmales, the sister group of diatoms, reveals the evolutionary specialization of diatoms from phago-mixotrophs to photoautotrophs.</title>
        <authorList>
            <person name="Ban H."/>
            <person name="Sato S."/>
            <person name="Yoshikawa S."/>
            <person name="Yamada K."/>
            <person name="Nakamura Y."/>
            <person name="Ichinomiya M."/>
            <person name="Sato N."/>
            <person name="Blanc-Mathieu R."/>
            <person name="Endo H."/>
            <person name="Kuwata A."/>
            <person name="Ogata H."/>
        </authorList>
    </citation>
    <scope>NUCLEOTIDE SEQUENCE [LARGE SCALE GENOMIC DNA]</scope>
</reference>
<comment type="caution">
    <text evidence="2">The sequence shown here is derived from an EMBL/GenBank/DDBJ whole genome shotgun (WGS) entry which is preliminary data.</text>
</comment>
<dbReference type="Proteomes" id="UP001165060">
    <property type="component" value="Unassembled WGS sequence"/>
</dbReference>
<dbReference type="InterPro" id="IPR015424">
    <property type="entry name" value="PyrdxlP-dep_Trfase"/>
</dbReference>
<gene>
    <name evidence="2" type="ORF">TeGR_g7002</name>
</gene>
<dbReference type="SUPFAM" id="SSF53383">
    <property type="entry name" value="PLP-dependent transferases"/>
    <property type="match status" value="1"/>
</dbReference>
<dbReference type="EMBL" id="BRYB01000355">
    <property type="protein sequence ID" value="GMI28405.1"/>
    <property type="molecule type" value="Genomic_DNA"/>
</dbReference>
<name>A0ABQ6ML44_9STRA</name>
<dbReference type="Pfam" id="PF00266">
    <property type="entry name" value="Aminotran_5"/>
    <property type="match status" value="1"/>
</dbReference>
<dbReference type="InterPro" id="IPR000192">
    <property type="entry name" value="Aminotrans_V_dom"/>
</dbReference>
<sequence length="425" mass="43658">MAAPLCPPLPSAVDGAISIHLNAAGASPSPPSVLEAITEHLQREVALGAYEASHRLARSSPANGGAPYSKLFDPSLPYLPLSRLLSVRPSCLALTQSAQHAFNLAVSSLDLSQPGQRVLAFGGEYRGNIAQLRAHLKRCEAEEALTVLPMLPSGLADVEALEAALADPRPGAPPPVVLLCHVNTCRSVVQPAAAVGSLVAAAGGIFVLDACQSAGMLPLDLPSLRADFACLTSRKWLRGPRGIGALYVSPRLLERPPATLLPPPSLDHSSAALARGSGEVVPNETAARYELWESSPALALGFAAAVSEALDVGVGEIAALSRERAGRLRGGLGGIGGLNLVDGGGEAPIVAFEAETGGGPPAAEIHRALVGRGIAGSVSPAGHSFDEGEWGGVSAVRFSPHWFVTEGQVDEAVEAVRQILESKGN</sequence>